<accession>A0A1H0QIU9</accession>
<sequence>MSVEIQLSENATEAERLGILTPLLAHNLANGGDDAHETFALLLRDPDSNEVIGGLYGKVSYRWLLIDLVSVPESMRGQGIGERLMRMAEEVAQKKHCTGIWLETFSFQAPGFYQKLGYSEFGRLADYPPGHTRLYYQKSLR</sequence>
<dbReference type="InterPro" id="IPR000182">
    <property type="entry name" value="GNAT_dom"/>
</dbReference>
<evidence type="ECO:0000259" key="3">
    <source>
        <dbReference type="PROSITE" id="PS51186"/>
    </source>
</evidence>
<keyword evidence="1 4" id="KW-0808">Transferase</keyword>
<reference evidence="4 5" key="1">
    <citation type="submission" date="2016-10" db="EMBL/GenBank/DDBJ databases">
        <authorList>
            <person name="de Groot N.N."/>
        </authorList>
    </citation>
    <scope>NUCLEOTIDE SEQUENCE [LARGE SCALE GENOMIC DNA]</scope>
    <source>
        <strain evidence="4 5">CECT 7543</strain>
    </source>
</reference>
<dbReference type="PROSITE" id="PS51186">
    <property type="entry name" value="GNAT"/>
    <property type="match status" value="1"/>
</dbReference>
<proteinExistence type="predicted"/>
<dbReference type="Proteomes" id="UP000198827">
    <property type="component" value="Chromosome I"/>
</dbReference>
<evidence type="ECO:0000256" key="2">
    <source>
        <dbReference type="ARBA" id="ARBA00023315"/>
    </source>
</evidence>
<dbReference type="SUPFAM" id="SSF55729">
    <property type="entry name" value="Acyl-CoA N-acyltransferases (Nat)"/>
    <property type="match status" value="1"/>
</dbReference>
<dbReference type="Gene3D" id="3.40.630.30">
    <property type="match status" value="1"/>
</dbReference>
<feature type="domain" description="N-acetyltransferase" evidence="3">
    <location>
        <begin position="1"/>
        <end position="141"/>
    </location>
</feature>
<protein>
    <submittedName>
        <fullName evidence="4">Acetyltransferase (GNAT) family protein</fullName>
    </submittedName>
</protein>
<evidence type="ECO:0000313" key="4">
    <source>
        <dbReference type="EMBL" id="SDP17130.1"/>
    </source>
</evidence>
<dbReference type="CDD" id="cd04301">
    <property type="entry name" value="NAT_SF"/>
    <property type="match status" value="1"/>
</dbReference>
<gene>
    <name evidence="4" type="ORF">SAMN04489798_4903</name>
</gene>
<keyword evidence="2" id="KW-0012">Acyltransferase</keyword>
<dbReference type="EMBL" id="LT629705">
    <property type="protein sequence ID" value="SDP17130.1"/>
    <property type="molecule type" value="Genomic_DNA"/>
</dbReference>
<dbReference type="InterPro" id="IPR016181">
    <property type="entry name" value="Acyl_CoA_acyltransferase"/>
</dbReference>
<evidence type="ECO:0000256" key="1">
    <source>
        <dbReference type="ARBA" id="ARBA00022679"/>
    </source>
</evidence>
<dbReference type="OrthoDB" id="9787920at2"/>
<dbReference type="Pfam" id="PF00583">
    <property type="entry name" value="Acetyltransf_1"/>
    <property type="match status" value="1"/>
</dbReference>
<dbReference type="PANTHER" id="PTHR43420">
    <property type="entry name" value="ACETYLTRANSFERASE"/>
    <property type="match status" value="1"/>
</dbReference>
<dbReference type="GO" id="GO:0016747">
    <property type="term" value="F:acyltransferase activity, transferring groups other than amino-acyl groups"/>
    <property type="evidence" value="ECO:0007669"/>
    <property type="project" value="InterPro"/>
</dbReference>
<evidence type="ECO:0000313" key="5">
    <source>
        <dbReference type="Proteomes" id="UP000198827"/>
    </source>
</evidence>
<dbReference type="RefSeq" id="WP_090185309.1">
    <property type="nucleotide sequence ID" value="NZ_LT629705.1"/>
</dbReference>
<name>A0A1H0QIU9_9PSED</name>
<dbReference type="InterPro" id="IPR050680">
    <property type="entry name" value="YpeA/RimI_acetyltransf"/>
</dbReference>
<organism evidence="4 5">
    <name type="scientific">Pseudomonas arsenicoxydans</name>
    <dbReference type="NCBI Taxonomy" id="702115"/>
    <lineage>
        <taxon>Bacteria</taxon>
        <taxon>Pseudomonadati</taxon>
        <taxon>Pseudomonadota</taxon>
        <taxon>Gammaproteobacteria</taxon>
        <taxon>Pseudomonadales</taxon>
        <taxon>Pseudomonadaceae</taxon>
        <taxon>Pseudomonas</taxon>
    </lineage>
</organism>
<dbReference type="AlphaFoldDB" id="A0A1H0QIU9"/>